<comment type="cofactor">
    <cofactor evidence="1 14">
        <name>pyridoxal 5'-phosphate</name>
        <dbReference type="ChEBI" id="CHEBI:597326"/>
    </cofactor>
</comment>
<evidence type="ECO:0000313" key="19">
    <source>
        <dbReference type="EMBL" id="KRG18780.1"/>
    </source>
</evidence>
<dbReference type="PANTHER" id="PTHR43295">
    <property type="entry name" value="ARGININE DECARBOXYLASE"/>
    <property type="match status" value="1"/>
</dbReference>
<dbReference type="Pfam" id="PF17944">
    <property type="entry name" value="Arg_decarbox_C"/>
    <property type="match status" value="1"/>
</dbReference>
<sequence>MLKSSDWSIESARNIYNIHRWSDGYFDINEAGDLIAKISNNNNQAEISLNDIISQLKKEGLTLPVLIRFSDILRNRIMQLNEAFSHAKQNHGYEGDFRPVYPIKVNQQRRVVEEILKSDVGLEAGSKPELMAVLALNAGREQLIICNGYKDREFIRLALVGRVLGHRIFIIIEKLSELNLVIEESKKLGIEPLLGLRSRLTMIGKGKWQNTGGEKSKFGLTTYQILKAIEHLKETGYLPSLKLLHCHLGSQVANIHEIEVAMQEFASLFSECCRLGAPLEMVDVGGGLGIDYEGTRSRNDCSVNYSFREYADVIVKTMAKLCDERQIQQPAIITESGRAMVAHHAVLITQVVDYEAPAETNLSLPEHLEIKQPDCINQLWALSEQLKPHSWSEVYHVAKSCIAQTHLLFAQAKITIESRAFAEGLFNKICRTIQKELTDNKSKNRELLDELNEKLAYKLFCNFSLFQSIPDAWAIDQIFPIMPLKNLNVPPSYRAVIQDMTCDSDGRINQYVDGEGIEKSLPIPPFFDNKEHLLGIFLVGAYQEILGDLHNLFGDTDSVHVEITEQGTFQLVEPVLGDSVEKVLSLVNFDPQRLMRSYKLQLESVPLNSEIKRQYLDMLGSGLNGYTYLEEEN</sequence>
<dbReference type="AlphaFoldDB" id="A0A0Q9YE75"/>
<feature type="domain" description="Arginine decarboxylase helical bundle" evidence="17">
    <location>
        <begin position="372"/>
        <end position="452"/>
    </location>
</feature>
<dbReference type="OrthoDB" id="9802658at2"/>
<feature type="modified residue" description="N6-(pyridoxal phosphate)lysine" evidence="14">
    <location>
        <position position="104"/>
    </location>
</feature>
<dbReference type="Pfam" id="PF02784">
    <property type="entry name" value="Orn_Arg_deC_N"/>
    <property type="match status" value="1"/>
</dbReference>
<comment type="cofactor">
    <cofactor evidence="2">
        <name>Mg(2+)</name>
        <dbReference type="ChEBI" id="CHEBI:18420"/>
    </cofactor>
</comment>
<dbReference type="GO" id="GO:0033388">
    <property type="term" value="P:putrescine biosynthetic process from arginine"/>
    <property type="evidence" value="ECO:0007669"/>
    <property type="project" value="TreeGrafter"/>
</dbReference>
<feature type="active site" description="Proton donor" evidence="15">
    <location>
        <position position="502"/>
    </location>
</feature>
<feature type="domain" description="Orn/DAP/Arg decarboxylase 2 N-terminal" evidence="16">
    <location>
        <begin position="80"/>
        <end position="342"/>
    </location>
</feature>
<dbReference type="Gene3D" id="2.40.37.10">
    <property type="entry name" value="Lyase, Ornithine Decarboxylase, Chain A, domain 1"/>
    <property type="match status" value="1"/>
</dbReference>
<dbReference type="Gene3D" id="3.20.20.10">
    <property type="entry name" value="Alanine racemase"/>
    <property type="match status" value="1"/>
</dbReference>
<dbReference type="NCBIfam" id="NF003763">
    <property type="entry name" value="PRK05354.1"/>
    <property type="match status" value="1"/>
</dbReference>
<dbReference type="PATRIC" id="fig|1590042.3.peg.1279"/>
<comment type="similarity">
    <text evidence="4">Belongs to the Orn/Lys/Arg decarboxylase class-II family. SpeA subfamily.</text>
</comment>
<keyword evidence="21" id="KW-1185">Reference proteome</keyword>
<dbReference type="InterPro" id="IPR041128">
    <property type="entry name" value="Arg_decarbox_C"/>
</dbReference>
<dbReference type="InterPro" id="IPR002985">
    <property type="entry name" value="Arg_decrbxlase"/>
</dbReference>
<evidence type="ECO:0000256" key="11">
    <source>
        <dbReference type="ARBA" id="ARBA00023115"/>
    </source>
</evidence>
<dbReference type="Gene3D" id="1.20.58.930">
    <property type="match status" value="1"/>
</dbReference>
<evidence type="ECO:0000256" key="10">
    <source>
        <dbReference type="ARBA" id="ARBA00023066"/>
    </source>
</evidence>
<evidence type="ECO:0000256" key="4">
    <source>
        <dbReference type="ARBA" id="ARBA00008357"/>
    </source>
</evidence>
<evidence type="ECO:0000256" key="14">
    <source>
        <dbReference type="PIRSR" id="PIRSR001336-50"/>
    </source>
</evidence>
<evidence type="ECO:0000259" key="18">
    <source>
        <dbReference type="Pfam" id="PF17944"/>
    </source>
</evidence>
<dbReference type="PRINTS" id="PR01180">
    <property type="entry name" value="ARGDCRBXLASE"/>
</dbReference>
<comment type="function">
    <text evidence="3">Catalyzes the biosynthesis of agmatine from arginine.</text>
</comment>
<dbReference type="CDD" id="cd06830">
    <property type="entry name" value="PLPDE_III_ADC"/>
    <property type="match status" value="1"/>
</dbReference>
<evidence type="ECO:0000256" key="13">
    <source>
        <dbReference type="NCBIfam" id="TIGR01273"/>
    </source>
</evidence>
<evidence type="ECO:0000256" key="8">
    <source>
        <dbReference type="ARBA" id="ARBA00022842"/>
    </source>
</evidence>
<evidence type="ECO:0000256" key="15">
    <source>
        <dbReference type="PIRSR" id="PIRSR600183-50"/>
    </source>
</evidence>
<dbReference type="InterPro" id="IPR040634">
    <property type="entry name" value="Arg_decarb_HB"/>
</dbReference>
<dbReference type="InterPro" id="IPR009006">
    <property type="entry name" value="Ala_racemase/Decarboxylase_C"/>
</dbReference>
<dbReference type="SUPFAM" id="SSF51419">
    <property type="entry name" value="PLP-binding barrel"/>
    <property type="match status" value="1"/>
</dbReference>
<dbReference type="InterPro" id="IPR022644">
    <property type="entry name" value="De-COase2_N"/>
</dbReference>
<dbReference type="Gene3D" id="1.10.287.3440">
    <property type="match status" value="1"/>
</dbReference>
<evidence type="ECO:0000256" key="2">
    <source>
        <dbReference type="ARBA" id="ARBA00001946"/>
    </source>
</evidence>
<dbReference type="PROSITE" id="PS00879">
    <property type="entry name" value="ODR_DC_2_2"/>
    <property type="match status" value="1"/>
</dbReference>
<organism evidence="19">
    <name type="scientific">Candidatus Berkiella cookevillensis</name>
    <dbReference type="NCBI Taxonomy" id="437022"/>
    <lineage>
        <taxon>Bacteria</taxon>
        <taxon>Pseudomonadati</taxon>
        <taxon>Pseudomonadota</taxon>
        <taxon>Gammaproteobacteria</taxon>
        <taxon>Candidatus Berkiellales</taxon>
        <taxon>Candidatus Berkiellaceae</taxon>
        <taxon>Candidatus Berkiella</taxon>
    </lineage>
</organism>
<evidence type="ECO:0000259" key="17">
    <source>
        <dbReference type="Pfam" id="PF17810"/>
    </source>
</evidence>
<evidence type="ECO:0000256" key="7">
    <source>
        <dbReference type="ARBA" id="ARBA00022793"/>
    </source>
</evidence>
<reference evidence="20" key="3">
    <citation type="submission" date="2021-06" db="EMBL/GenBank/DDBJ databases">
        <title>Genomic Description and Analysis of Intracellular Bacteria, Candidatus Berkiella cookevillensis and Candidatus Berkiella aquae.</title>
        <authorList>
            <person name="Kidane D.T."/>
            <person name="Mehari Y.T."/>
            <person name="Rice F.C."/>
            <person name="Arivett B.A."/>
            <person name="Farone A.L."/>
            <person name="Berk S.G."/>
            <person name="Farone M.B."/>
        </authorList>
    </citation>
    <scope>NUCLEOTIDE SEQUENCE</scope>
    <source>
        <strain evidence="20">CC99</strain>
    </source>
</reference>
<feature type="domain" description="Arginine decarboxylase C-terminal helical" evidence="18">
    <location>
        <begin position="580"/>
        <end position="629"/>
    </location>
</feature>
<dbReference type="InterPro" id="IPR029066">
    <property type="entry name" value="PLP-binding_barrel"/>
</dbReference>
<evidence type="ECO:0000313" key="20">
    <source>
        <dbReference type="EMBL" id="MCS5709695.1"/>
    </source>
</evidence>
<dbReference type="EMBL" id="LKHV02000001">
    <property type="protein sequence ID" value="MCS5709695.1"/>
    <property type="molecule type" value="Genomic_DNA"/>
</dbReference>
<evidence type="ECO:0000256" key="6">
    <source>
        <dbReference type="ARBA" id="ARBA00022723"/>
    </source>
</evidence>
<reference evidence="20" key="2">
    <citation type="journal article" date="2016" name="Genome Announc.">
        <title>Draft Genome Sequences of Two Novel Amoeba-Resistant Intranuclear Bacteria, 'Candidatus Berkiella cookevillensis' and 'Candidatus Berkiella aquae'.</title>
        <authorList>
            <person name="Mehari Y.T."/>
            <person name="Arivett B.A."/>
            <person name="Farone A.L."/>
            <person name="Gunderson J.H."/>
            <person name="Farone M.B."/>
        </authorList>
    </citation>
    <scope>NUCLEOTIDE SEQUENCE</scope>
    <source>
        <strain evidence="20">CC99</strain>
    </source>
</reference>
<comment type="caution">
    <text evidence="19">The sequence shown here is derived from an EMBL/GenBank/DDBJ whole genome shotgun (WGS) entry which is preliminary data.</text>
</comment>
<keyword evidence="11" id="KW-0620">Polyamine biosynthesis</keyword>
<dbReference type="PANTHER" id="PTHR43295:SF9">
    <property type="entry name" value="BIOSYNTHETIC ARGININE DECARBOXYLASE"/>
    <property type="match status" value="1"/>
</dbReference>
<keyword evidence="8" id="KW-0460">Magnesium</keyword>
<protein>
    <recommendedName>
        <fullName evidence="5 13">Arginine decarboxylase</fullName>
        <ecNumber evidence="5 13">4.1.1.19</ecNumber>
    </recommendedName>
</protein>
<evidence type="ECO:0000256" key="9">
    <source>
        <dbReference type="ARBA" id="ARBA00022898"/>
    </source>
</evidence>
<evidence type="ECO:0000313" key="21">
    <source>
        <dbReference type="Proteomes" id="UP000051494"/>
    </source>
</evidence>
<keyword evidence="7" id="KW-0210">Decarboxylase</keyword>
<evidence type="ECO:0000256" key="12">
    <source>
        <dbReference type="ARBA" id="ARBA00023239"/>
    </source>
</evidence>
<dbReference type="GO" id="GO:0008792">
    <property type="term" value="F:arginine decarboxylase activity"/>
    <property type="evidence" value="ECO:0007669"/>
    <property type="project" value="UniProtKB-UniRule"/>
</dbReference>
<dbReference type="STRING" id="437022.CC99x_01261"/>
<evidence type="ECO:0000256" key="1">
    <source>
        <dbReference type="ARBA" id="ARBA00001933"/>
    </source>
</evidence>
<name>A0A0Q9YE75_9GAMM</name>
<dbReference type="NCBIfam" id="TIGR01273">
    <property type="entry name" value="speA"/>
    <property type="match status" value="1"/>
</dbReference>
<dbReference type="GO" id="GO:0046872">
    <property type="term" value="F:metal ion binding"/>
    <property type="evidence" value="ECO:0007669"/>
    <property type="project" value="UniProtKB-KW"/>
</dbReference>
<dbReference type="PRINTS" id="PR01179">
    <property type="entry name" value="ODADCRBXLASE"/>
</dbReference>
<dbReference type="Proteomes" id="UP000051494">
    <property type="component" value="Unassembled WGS sequence"/>
</dbReference>
<evidence type="ECO:0000259" key="16">
    <source>
        <dbReference type="Pfam" id="PF02784"/>
    </source>
</evidence>
<dbReference type="InterPro" id="IPR000183">
    <property type="entry name" value="Orn/DAP/Arg_de-COase"/>
</dbReference>
<dbReference type="EC" id="4.1.1.19" evidence="5 13"/>
<reference evidence="19" key="1">
    <citation type="submission" date="2015-09" db="EMBL/GenBank/DDBJ databases">
        <title>Draft Genome Sequences of Two Novel Amoeba-resistant Intranuclear Bacteria, Candidatus Berkiella cookevillensis and Candidatus Berkiella aquae.</title>
        <authorList>
            <person name="Mehari Y.T."/>
            <person name="Arivett B.A."/>
            <person name="Farone A.L."/>
            <person name="Gunderson J.H."/>
            <person name="Farone M.B."/>
        </authorList>
    </citation>
    <scope>NUCLEOTIDE SEQUENCE [LARGE SCALE GENOMIC DNA]</scope>
    <source>
        <strain evidence="19">CC99</strain>
    </source>
</reference>
<dbReference type="PIRSF" id="PIRSF001336">
    <property type="entry name" value="Arg_decrbxlase"/>
    <property type="match status" value="1"/>
</dbReference>
<dbReference type="RefSeq" id="WP_057624368.1">
    <property type="nucleotide sequence ID" value="NZ_LKHV02000001.1"/>
</dbReference>
<keyword evidence="12 19" id="KW-0456">Lyase</keyword>
<keyword evidence="9 14" id="KW-0663">Pyridoxal phosphate</keyword>
<keyword evidence="6" id="KW-0479">Metal-binding</keyword>
<dbReference type="EMBL" id="LKHV01000005">
    <property type="protein sequence ID" value="KRG18780.1"/>
    <property type="molecule type" value="Genomic_DNA"/>
</dbReference>
<evidence type="ECO:0000256" key="5">
    <source>
        <dbReference type="ARBA" id="ARBA00012426"/>
    </source>
</evidence>
<accession>A0A0Q9YE75</accession>
<evidence type="ECO:0000256" key="3">
    <source>
        <dbReference type="ARBA" id="ARBA00002257"/>
    </source>
</evidence>
<gene>
    <name evidence="19" type="primary">speA</name>
    <name evidence="20" type="ORF">CC99x_012385</name>
    <name evidence="19" type="ORF">CC99x_01261</name>
</gene>
<proteinExistence type="inferred from homology"/>
<dbReference type="InterPro" id="IPR022657">
    <property type="entry name" value="De-COase2_CS"/>
</dbReference>
<dbReference type="GO" id="GO:0006527">
    <property type="term" value="P:L-arginine catabolic process"/>
    <property type="evidence" value="ECO:0007669"/>
    <property type="project" value="InterPro"/>
</dbReference>
<keyword evidence="10" id="KW-0745">Spermidine biosynthesis</keyword>
<dbReference type="GO" id="GO:0008295">
    <property type="term" value="P:spermidine biosynthetic process"/>
    <property type="evidence" value="ECO:0007669"/>
    <property type="project" value="UniProtKB-UniRule"/>
</dbReference>
<dbReference type="Pfam" id="PF17810">
    <property type="entry name" value="Arg_decarb_HB"/>
    <property type="match status" value="1"/>
</dbReference>